<feature type="region of interest" description="Disordered" evidence="4">
    <location>
        <begin position="480"/>
        <end position="501"/>
    </location>
</feature>
<feature type="domain" description="Bromo" evidence="6">
    <location>
        <begin position="175"/>
        <end position="247"/>
    </location>
</feature>
<feature type="compositionally biased region" description="Basic and acidic residues" evidence="4">
    <location>
        <begin position="125"/>
        <end position="134"/>
    </location>
</feature>
<feature type="transmembrane region" description="Helical" evidence="5">
    <location>
        <begin position="502"/>
        <end position="522"/>
    </location>
</feature>
<feature type="compositionally biased region" description="Low complexity" evidence="4">
    <location>
        <begin position="486"/>
        <end position="501"/>
    </location>
</feature>
<dbReference type="InterPro" id="IPR001487">
    <property type="entry name" value="Bromodomain"/>
</dbReference>
<dbReference type="Pfam" id="PF17035">
    <property type="entry name" value="BET"/>
    <property type="match status" value="1"/>
</dbReference>
<dbReference type="PANTHER" id="PTHR45926">
    <property type="entry name" value="OSJNBA0053K19.4 PROTEIN"/>
    <property type="match status" value="1"/>
</dbReference>
<evidence type="ECO:0000256" key="2">
    <source>
        <dbReference type="ARBA" id="ARBA00023163"/>
    </source>
</evidence>
<keyword evidence="5" id="KW-0472">Membrane</keyword>
<keyword evidence="2" id="KW-0804">Transcription</keyword>
<gene>
    <name evidence="8" type="ORF">GUJ93_ZPchr0010g10671</name>
</gene>
<evidence type="ECO:0000313" key="8">
    <source>
        <dbReference type="EMBL" id="KAG8086696.1"/>
    </source>
</evidence>
<dbReference type="AlphaFoldDB" id="A0A8J6BK10"/>
<dbReference type="InterPro" id="IPR037377">
    <property type="entry name" value="GTE_bromo"/>
</dbReference>
<reference evidence="8" key="2">
    <citation type="submission" date="2021-02" db="EMBL/GenBank/DDBJ databases">
        <authorList>
            <person name="Kimball J.A."/>
            <person name="Haas M.W."/>
            <person name="Macchietto M."/>
            <person name="Kono T."/>
            <person name="Duquette J."/>
            <person name="Shao M."/>
        </authorList>
    </citation>
    <scope>NUCLEOTIDE SEQUENCE</scope>
    <source>
        <tissue evidence="8">Fresh leaf tissue</tissue>
    </source>
</reference>
<feature type="region of interest" description="Disordered" evidence="4">
    <location>
        <begin position="114"/>
        <end position="153"/>
    </location>
</feature>
<evidence type="ECO:0000256" key="4">
    <source>
        <dbReference type="SAM" id="MobiDB-lite"/>
    </source>
</evidence>
<keyword evidence="5" id="KW-0812">Transmembrane</keyword>
<reference evidence="8" key="1">
    <citation type="journal article" date="2021" name="bioRxiv">
        <title>Whole Genome Assembly and Annotation of Northern Wild Rice, Zizania palustris L., Supports a Whole Genome Duplication in the Zizania Genus.</title>
        <authorList>
            <person name="Haas M."/>
            <person name="Kono T."/>
            <person name="Macchietto M."/>
            <person name="Millas R."/>
            <person name="McGilp L."/>
            <person name="Shao M."/>
            <person name="Duquette J."/>
            <person name="Hirsch C.N."/>
            <person name="Kimball J."/>
        </authorList>
    </citation>
    <scope>NUCLEOTIDE SEQUENCE</scope>
    <source>
        <tissue evidence="8">Fresh leaf tissue</tissue>
    </source>
</reference>
<dbReference type="EMBL" id="JAAALK010000082">
    <property type="protein sequence ID" value="KAG8086696.1"/>
    <property type="molecule type" value="Genomic_DNA"/>
</dbReference>
<protein>
    <submittedName>
        <fullName evidence="8">Uncharacterized protein</fullName>
    </submittedName>
</protein>
<proteinExistence type="predicted"/>
<dbReference type="SMART" id="SM00297">
    <property type="entry name" value="BROMO"/>
    <property type="match status" value="1"/>
</dbReference>
<evidence type="ECO:0000256" key="5">
    <source>
        <dbReference type="SAM" id="Phobius"/>
    </source>
</evidence>
<evidence type="ECO:0000313" key="9">
    <source>
        <dbReference type="Proteomes" id="UP000729402"/>
    </source>
</evidence>
<keyword evidence="5" id="KW-1133">Transmembrane helix</keyword>
<dbReference type="InterPro" id="IPR027353">
    <property type="entry name" value="NET_dom"/>
</dbReference>
<name>A0A8J6BK10_ZIZPA</name>
<dbReference type="OrthoDB" id="21449at2759"/>
<evidence type="ECO:0000259" key="6">
    <source>
        <dbReference type="PROSITE" id="PS50014"/>
    </source>
</evidence>
<evidence type="ECO:0000259" key="7">
    <source>
        <dbReference type="PROSITE" id="PS51525"/>
    </source>
</evidence>
<keyword evidence="3" id="KW-0103">Bromodomain</keyword>
<dbReference type="PROSITE" id="PS50014">
    <property type="entry name" value="BROMODOMAIN_2"/>
    <property type="match status" value="1"/>
</dbReference>
<feature type="domain" description="NET" evidence="7">
    <location>
        <begin position="341"/>
        <end position="423"/>
    </location>
</feature>
<dbReference type="CDD" id="cd05506">
    <property type="entry name" value="Bromo_plant1"/>
    <property type="match status" value="1"/>
</dbReference>
<sequence>MMGKTQKFSKGHPLGFVPDYRHGVETVGESRGLGIPENIDSGSSCALLKRKCGFLNTEDGGEVLGFNVPRDVFMLPRMSSSDRKDLEMRLRKELEQVRALQGRLFSRPASVSMNDGAVSAPGRDVVAKRNDQKPKRNNSVQYGRGVPPTAAPSVVSSSNYAEAFKQCSNLLKNLVKHNCSGPFLAPVDAVKLNIPDYFDIIKEPMDLGTIQKKLNAGMYSTPWDFAADVRLTFENAMTYNPTTNPVHIMAKNLKHSFEPRWKFIEKKLPTPDDKFIKKDNVEKDCPSEKKLSKKGAHKKDILKKEDMTKKVLQPKKRKASPLVQDTFEVPVVEAAKVIEDVQVVQATKEVMTDEQKYDLSVRLQSYGGLIPDHIVDFIRRHLAEDNEADDDELELDMNVLSDSTLIELQKLLDDYDRVNQSGNPAKDESREVEFQGEYGLSNSSMHHEEGNELVEEDVDIGGNDPPLLTYPPAIFENEVADRSSKHSTSSSSSSDSESSSSGMFLGSIIVLSSLVTFLYILFHVARHNSMSLFILPSLFSAYIVYKVD</sequence>
<accession>A0A8J6BK10</accession>
<comment type="caution">
    <text evidence="8">The sequence shown here is derived from an EMBL/GenBank/DDBJ whole genome shotgun (WGS) entry which is preliminary data.</text>
</comment>
<evidence type="ECO:0000256" key="1">
    <source>
        <dbReference type="ARBA" id="ARBA00023015"/>
    </source>
</evidence>
<keyword evidence="1" id="KW-0805">Transcription regulation</keyword>
<dbReference type="Pfam" id="PF00439">
    <property type="entry name" value="Bromodomain"/>
    <property type="match status" value="1"/>
</dbReference>
<dbReference type="PROSITE" id="PS51525">
    <property type="entry name" value="NET"/>
    <property type="match status" value="1"/>
</dbReference>
<evidence type="ECO:0000256" key="3">
    <source>
        <dbReference type="PROSITE-ProRule" id="PRU00035"/>
    </source>
</evidence>
<keyword evidence="9" id="KW-1185">Reference proteome</keyword>
<dbReference type="Proteomes" id="UP000729402">
    <property type="component" value="Unassembled WGS sequence"/>
</dbReference>
<organism evidence="8 9">
    <name type="scientific">Zizania palustris</name>
    <name type="common">Northern wild rice</name>
    <dbReference type="NCBI Taxonomy" id="103762"/>
    <lineage>
        <taxon>Eukaryota</taxon>
        <taxon>Viridiplantae</taxon>
        <taxon>Streptophyta</taxon>
        <taxon>Embryophyta</taxon>
        <taxon>Tracheophyta</taxon>
        <taxon>Spermatophyta</taxon>
        <taxon>Magnoliopsida</taxon>
        <taxon>Liliopsida</taxon>
        <taxon>Poales</taxon>
        <taxon>Poaceae</taxon>
        <taxon>BOP clade</taxon>
        <taxon>Oryzoideae</taxon>
        <taxon>Oryzeae</taxon>
        <taxon>Zizaniinae</taxon>
        <taxon>Zizania</taxon>
    </lineage>
</organism>